<evidence type="ECO:0000313" key="1">
    <source>
        <dbReference type="EMBL" id="KAA5836369.1"/>
    </source>
</evidence>
<accession>A0A5M7C2P9</accession>
<dbReference type="Proteomes" id="UP000323946">
    <property type="component" value="Unassembled WGS sequence"/>
</dbReference>
<reference evidence="1 2" key="1">
    <citation type="submission" date="2019-09" db="EMBL/GenBank/DDBJ databases">
        <title>Draft genome sequence of the thermophilic Saccharopolyspora hirsuta VKM Ac-666T.</title>
        <authorList>
            <person name="Lobastova T.G."/>
            <person name="Fokina V."/>
            <person name="Bragin E.Y."/>
            <person name="Shtratnikova V.Y."/>
            <person name="Starodumova I.P."/>
            <person name="Tarlachkov S.V."/>
            <person name="Donova M.V."/>
        </authorList>
    </citation>
    <scope>NUCLEOTIDE SEQUENCE [LARGE SCALE GENOMIC DNA]</scope>
    <source>
        <strain evidence="1 2">VKM Ac-666</strain>
    </source>
</reference>
<keyword evidence="2" id="KW-1185">Reference proteome</keyword>
<sequence>MRLTEEWPEHRPAVFGVVLRVGRQWSLNRVDIVEVGGEPALVAYRDGRVHSVDTISVADGRISAFRRQLNPRKLRAVTFARSESSPW</sequence>
<dbReference type="EMBL" id="VWPH01000003">
    <property type="protein sequence ID" value="KAA5836369.1"/>
    <property type="molecule type" value="Genomic_DNA"/>
</dbReference>
<evidence type="ECO:0000313" key="2">
    <source>
        <dbReference type="Proteomes" id="UP000323946"/>
    </source>
</evidence>
<dbReference type="RefSeq" id="WP_150066024.1">
    <property type="nucleotide sequence ID" value="NZ_VWPH01000003.1"/>
</dbReference>
<dbReference type="SMR" id="A0A5M7C2P9"/>
<comment type="caution">
    <text evidence="1">The sequence shown here is derived from an EMBL/GenBank/DDBJ whole genome shotgun (WGS) entry which is preliminary data.</text>
</comment>
<protein>
    <submittedName>
        <fullName evidence="1">Uncharacterized protein</fullName>
    </submittedName>
</protein>
<gene>
    <name evidence="1" type="ORF">F1721_08720</name>
</gene>
<dbReference type="OrthoDB" id="3211555at2"/>
<dbReference type="AlphaFoldDB" id="A0A5M7C2P9"/>
<organism evidence="1 2">
    <name type="scientific">Saccharopolyspora hirsuta</name>
    <dbReference type="NCBI Taxonomy" id="1837"/>
    <lineage>
        <taxon>Bacteria</taxon>
        <taxon>Bacillati</taxon>
        <taxon>Actinomycetota</taxon>
        <taxon>Actinomycetes</taxon>
        <taxon>Pseudonocardiales</taxon>
        <taxon>Pseudonocardiaceae</taxon>
        <taxon>Saccharopolyspora</taxon>
    </lineage>
</organism>
<name>A0A5M7C2P9_SACHI</name>
<proteinExistence type="predicted"/>